<evidence type="ECO:0000313" key="3">
    <source>
        <dbReference type="Proteomes" id="UP000249218"/>
    </source>
</evidence>
<dbReference type="EMBL" id="KZ149937">
    <property type="protein sequence ID" value="PZC77095.1"/>
    <property type="molecule type" value="Genomic_DNA"/>
</dbReference>
<proteinExistence type="predicted"/>
<evidence type="ECO:0000313" key="2">
    <source>
        <dbReference type="EMBL" id="PZC77095.1"/>
    </source>
</evidence>
<feature type="transmembrane region" description="Helical" evidence="1">
    <location>
        <begin position="168"/>
        <end position="187"/>
    </location>
</feature>
<organism evidence="2 3">
    <name type="scientific">Helicoverpa armigera</name>
    <name type="common">Cotton bollworm</name>
    <name type="synonym">Heliothis armigera</name>
    <dbReference type="NCBI Taxonomy" id="29058"/>
    <lineage>
        <taxon>Eukaryota</taxon>
        <taxon>Metazoa</taxon>
        <taxon>Ecdysozoa</taxon>
        <taxon>Arthropoda</taxon>
        <taxon>Hexapoda</taxon>
        <taxon>Insecta</taxon>
        <taxon>Pterygota</taxon>
        <taxon>Neoptera</taxon>
        <taxon>Endopterygota</taxon>
        <taxon>Lepidoptera</taxon>
        <taxon>Glossata</taxon>
        <taxon>Ditrysia</taxon>
        <taxon>Noctuoidea</taxon>
        <taxon>Noctuidae</taxon>
        <taxon>Heliothinae</taxon>
        <taxon>Helicoverpa</taxon>
    </lineage>
</organism>
<gene>
    <name evidence="2" type="primary">HaOG200745</name>
    <name evidence="2" type="ORF">B5X24_HaOG200745</name>
</gene>
<protein>
    <recommendedName>
        <fullName evidence="4">Gustatory receptor</fullName>
    </recommendedName>
</protein>
<dbReference type="OrthoDB" id="7490805at2759"/>
<evidence type="ECO:0000256" key="1">
    <source>
        <dbReference type="SAM" id="Phobius"/>
    </source>
</evidence>
<keyword evidence="1" id="KW-0812">Transmembrane</keyword>
<dbReference type="Proteomes" id="UP000249218">
    <property type="component" value="Unassembled WGS sequence"/>
</dbReference>
<name>A0A2W1BTW3_HELAM</name>
<keyword evidence="1" id="KW-1133">Transmembrane helix</keyword>
<feature type="transmembrane region" description="Helical" evidence="1">
    <location>
        <begin position="105"/>
        <end position="127"/>
    </location>
</feature>
<keyword evidence="3" id="KW-1185">Reference proteome</keyword>
<dbReference type="AlphaFoldDB" id="A0A2W1BTW3"/>
<reference evidence="2 3" key="1">
    <citation type="journal article" date="2017" name="BMC Biol.">
        <title>Genomic innovations, transcriptional plasticity and gene loss underlying the evolution and divergence of two highly polyphagous and invasive Helicoverpa pest species.</title>
        <authorList>
            <person name="Pearce S.L."/>
            <person name="Clarke D.F."/>
            <person name="East P.D."/>
            <person name="Elfekih S."/>
            <person name="Gordon K.H."/>
            <person name="Jermiin L.S."/>
            <person name="McGaughran A."/>
            <person name="Oakeshott J.G."/>
            <person name="Papanikolaou A."/>
            <person name="Perera O.P."/>
            <person name="Rane R.V."/>
            <person name="Richards S."/>
            <person name="Tay W.T."/>
            <person name="Walsh T.K."/>
            <person name="Anderson A."/>
            <person name="Anderson C.J."/>
            <person name="Asgari S."/>
            <person name="Board P.G."/>
            <person name="Bretschneider A."/>
            <person name="Campbell P.M."/>
            <person name="Chertemps T."/>
            <person name="Christeller J.T."/>
            <person name="Coppin C.W."/>
            <person name="Downes S.J."/>
            <person name="Duan G."/>
            <person name="Farnsworth C.A."/>
            <person name="Good R.T."/>
            <person name="Han L.B."/>
            <person name="Han Y.C."/>
            <person name="Hatje K."/>
            <person name="Horne I."/>
            <person name="Huang Y.P."/>
            <person name="Hughes D.S."/>
            <person name="Jacquin-Joly E."/>
            <person name="James W."/>
            <person name="Jhangiani S."/>
            <person name="Kollmar M."/>
            <person name="Kuwar S.S."/>
            <person name="Li S."/>
            <person name="Liu N.Y."/>
            <person name="Maibeche M.T."/>
            <person name="Miller J.R."/>
            <person name="Montagne N."/>
            <person name="Perry T."/>
            <person name="Qu J."/>
            <person name="Song S.V."/>
            <person name="Sutton G.G."/>
            <person name="Vogel H."/>
            <person name="Walenz B.P."/>
            <person name="Xu W."/>
            <person name="Zhang H.J."/>
            <person name="Zou Z."/>
            <person name="Batterham P."/>
            <person name="Edwards O.R."/>
            <person name="Feyereisen R."/>
            <person name="Gibbs R.A."/>
            <person name="Heckel D.G."/>
            <person name="McGrath A."/>
            <person name="Robin C."/>
            <person name="Scherer S.E."/>
            <person name="Worley K.C."/>
            <person name="Wu Y.D."/>
        </authorList>
    </citation>
    <scope>NUCLEOTIDE SEQUENCE [LARGE SCALE GENOMIC DNA]</scope>
    <source>
        <strain evidence="2">Harm_GR_Male_#8</strain>
        <tissue evidence="2">Whole organism</tissue>
    </source>
</reference>
<accession>A0A2W1BTW3</accession>
<keyword evidence="1" id="KW-0472">Membrane</keyword>
<evidence type="ECO:0008006" key="4">
    <source>
        <dbReference type="Google" id="ProtNLM"/>
    </source>
</evidence>
<sequence>MFSYLKEYFKLYKMSTVENISRVPSDNICENNRIEEDLQLILRPLNFMQGLFFCAKYSIRGKSITCTTRGYHLLRVICVIVAHGYNAYLFIVNSIAFWNNPIASSFFYSSLCLWVSSFIAYILYMIGDSLNSIVNISMSHLNIVLVLKIQHVLSFLRLRRSDVKGSIICSWACVIIANILSFGWIAYFCATAPEINYIPIITSYASITYEINVIYAFTLLNLTTKMLNVCINEFRTSSCLKASENVKYLHELFHTYCNILEIYMIIEKTFQHMVSI</sequence>
<feature type="transmembrane region" description="Helical" evidence="1">
    <location>
        <begin position="73"/>
        <end position="98"/>
    </location>
</feature>